<dbReference type="PANTHER" id="PTHR35377:SF5">
    <property type="entry name" value="ANTITOXIN VAPB46"/>
    <property type="match status" value="1"/>
</dbReference>
<dbReference type="Gene3D" id="3.40.1620.10">
    <property type="entry name" value="YefM-like domain"/>
    <property type="match status" value="1"/>
</dbReference>
<keyword evidence="5" id="KW-1185">Reference proteome</keyword>
<comment type="similarity">
    <text evidence="1 2">Belongs to the phD/YefM antitoxin family.</text>
</comment>
<dbReference type="InterPro" id="IPR006442">
    <property type="entry name" value="Antitoxin_Phd/YefM"/>
</dbReference>
<dbReference type="SUPFAM" id="SSF143120">
    <property type="entry name" value="YefM-like"/>
    <property type="match status" value="1"/>
</dbReference>
<evidence type="ECO:0000313" key="4">
    <source>
        <dbReference type="EMBL" id="MBW9111098.1"/>
    </source>
</evidence>
<comment type="caution">
    <text evidence="4">The sequence shown here is derived from an EMBL/GenBank/DDBJ whole genome shotgun (WGS) entry which is preliminary data.</text>
</comment>
<dbReference type="PANTHER" id="PTHR35377">
    <property type="entry name" value="ANTITOXIN VAPB49-RELATED-RELATED"/>
    <property type="match status" value="1"/>
</dbReference>
<evidence type="ECO:0000256" key="1">
    <source>
        <dbReference type="ARBA" id="ARBA00009981"/>
    </source>
</evidence>
<reference evidence="4 5" key="1">
    <citation type="journal article" date="2021" name="MBio">
        <title>Poor Competitiveness of Bradyrhizobium in Pigeon Pea Root Colonization in Indian Soils.</title>
        <authorList>
            <person name="Chalasani D."/>
            <person name="Basu A."/>
            <person name="Pullabhotla S.V.S.R.N."/>
            <person name="Jorrin B."/>
            <person name="Neal A.L."/>
            <person name="Poole P.S."/>
            <person name="Podile A.R."/>
            <person name="Tkacz A."/>
        </authorList>
    </citation>
    <scope>NUCLEOTIDE SEQUENCE [LARGE SCALE GENOMIC DNA]</scope>
    <source>
        <strain evidence="4 5">HU12</strain>
    </source>
</reference>
<feature type="region of interest" description="Disordered" evidence="3">
    <location>
        <begin position="53"/>
        <end position="87"/>
    </location>
</feature>
<protein>
    <recommendedName>
        <fullName evidence="2">Antitoxin</fullName>
    </recommendedName>
</protein>
<proteinExistence type="inferred from homology"/>
<gene>
    <name evidence="4" type="ORF">JNB61_15055</name>
</gene>
<name>A0ABS7I0P5_9MICO</name>
<dbReference type="NCBIfam" id="TIGR01552">
    <property type="entry name" value="phd_fam"/>
    <property type="match status" value="1"/>
</dbReference>
<dbReference type="Pfam" id="PF02604">
    <property type="entry name" value="PhdYeFM_antitox"/>
    <property type="match status" value="1"/>
</dbReference>
<dbReference type="Proteomes" id="UP000777440">
    <property type="component" value="Unassembled WGS sequence"/>
</dbReference>
<dbReference type="InterPro" id="IPR036165">
    <property type="entry name" value="YefM-like_sf"/>
</dbReference>
<comment type="function">
    <text evidence="2">Antitoxin component of a type II toxin-antitoxin (TA) system.</text>
</comment>
<evidence type="ECO:0000313" key="5">
    <source>
        <dbReference type="Proteomes" id="UP000777440"/>
    </source>
</evidence>
<organism evidence="4 5">
    <name type="scientific">Microbacterium ureisolvens</name>
    <dbReference type="NCBI Taxonomy" id="2781186"/>
    <lineage>
        <taxon>Bacteria</taxon>
        <taxon>Bacillati</taxon>
        <taxon>Actinomycetota</taxon>
        <taxon>Actinomycetes</taxon>
        <taxon>Micrococcales</taxon>
        <taxon>Microbacteriaceae</taxon>
        <taxon>Microbacterium</taxon>
    </lineage>
</organism>
<evidence type="ECO:0000256" key="3">
    <source>
        <dbReference type="SAM" id="MobiDB-lite"/>
    </source>
</evidence>
<accession>A0ABS7I0P5</accession>
<dbReference type="EMBL" id="JAEUAX010000009">
    <property type="protein sequence ID" value="MBW9111098.1"/>
    <property type="molecule type" value="Genomic_DNA"/>
</dbReference>
<sequence>MDTIGIRELRDGLSRHLADVREGGEIIVTDHGKPIARIVPFGSESGLEKLVREGIARRPTSPRRPLPEPIKANGTVSDLLEESRGRY</sequence>
<evidence type="ECO:0000256" key="2">
    <source>
        <dbReference type="RuleBase" id="RU362080"/>
    </source>
</evidence>
<dbReference type="InterPro" id="IPR051416">
    <property type="entry name" value="phD-YefM_TA_antitoxins"/>
</dbReference>